<organism evidence="2 3">
    <name type="scientific">Apiospora phragmitis</name>
    <dbReference type="NCBI Taxonomy" id="2905665"/>
    <lineage>
        <taxon>Eukaryota</taxon>
        <taxon>Fungi</taxon>
        <taxon>Dikarya</taxon>
        <taxon>Ascomycota</taxon>
        <taxon>Pezizomycotina</taxon>
        <taxon>Sordariomycetes</taxon>
        <taxon>Xylariomycetidae</taxon>
        <taxon>Amphisphaeriales</taxon>
        <taxon>Apiosporaceae</taxon>
        <taxon>Apiospora</taxon>
    </lineage>
</organism>
<dbReference type="GeneID" id="92092661"/>
<name>A0ABR1USC4_9PEZI</name>
<evidence type="ECO:0000313" key="3">
    <source>
        <dbReference type="Proteomes" id="UP001480595"/>
    </source>
</evidence>
<proteinExistence type="predicted"/>
<dbReference type="EMBL" id="JAQQWL010000008">
    <property type="protein sequence ID" value="KAK8061823.1"/>
    <property type="molecule type" value="Genomic_DNA"/>
</dbReference>
<dbReference type="RefSeq" id="XP_066715085.1">
    <property type="nucleotide sequence ID" value="XM_066859598.1"/>
</dbReference>
<evidence type="ECO:0000256" key="1">
    <source>
        <dbReference type="SAM" id="MobiDB-lite"/>
    </source>
</evidence>
<accession>A0ABR1USC4</accession>
<protein>
    <submittedName>
        <fullName evidence="2">Uncharacterized protein</fullName>
    </submittedName>
</protein>
<evidence type="ECO:0000313" key="2">
    <source>
        <dbReference type="EMBL" id="KAK8061823.1"/>
    </source>
</evidence>
<reference evidence="2 3" key="1">
    <citation type="submission" date="2023-01" db="EMBL/GenBank/DDBJ databases">
        <title>Analysis of 21 Apiospora genomes using comparative genomics revels a genus with tremendous synthesis potential of carbohydrate active enzymes and secondary metabolites.</title>
        <authorList>
            <person name="Sorensen T."/>
        </authorList>
    </citation>
    <scope>NUCLEOTIDE SEQUENCE [LARGE SCALE GENOMIC DNA]</scope>
    <source>
        <strain evidence="2 3">CBS 135458</strain>
    </source>
</reference>
<comment type="caution">
    <text evidence="2">The sequence shown here is derived from an EMBL/GenBank/DDBJ whole genome shotgun (WGS) entry which is preliminary data.</text>
</comment>
<sequence>MSTDSQTITSLAVANHADERVDDTLVRPLTTNTRMLDGTDAIRSELRSTEIEIRAGASMIRDVATINNVRTYGFVLDHPWYQGWLLAAGSAILGIVGSGATGKTIISGLIYDSIPAILKALIWSIFDRRPDLALVKGRNDKWWAARIREANNRIPALWNLVAKLARRINTIWLILDSVHDCDDAVKGLMQQFFRASGRTSMWMKIVATSRSSERFTEANIHNWLAYSAADLEAGVDRRRYRPDGRRQLLDTGRAEPAAAQEVDRGRAPQPRAADRPRAAGRQPPLAADARRRPTAAFSLCVYGAVVESPATCSVADIQAMIAPTYPGTTTQGAIRDVLDARLQGLFAAANGDYTRATSEIKACQLQTVQALRIKAESVW</sequence>
<gene>
    <name evidence="2" type="ORF">PG994_008189</name>
</gene>
<keyword evidence="3" id="KW-1185">Reference proteome</keyword>
<feature type="compositionally biased region" description="Basic and acidic residues" evidence="1">
    <location>
        <begin position="261"/>
        <end position="277"/>
    </location>
</feature>
<dbReference type="Proteomes" id="UP001480595">
    <property type="component" value="Unassembled WGS sequence"/>
</dbReference>
<feature type="region of interest" description="Disordered" evidence="1">
    <location>
        <begin position="246"/>
        <end position="290"/>
    </location>
</feature>